<keyword evidence="7" id="KW-0812">Transmembrane</keyword>
<keyword evidence="5" id="KW-0418">Kinase</keyword>
<evidence type="ECO:0000256" key="6">
    <source>
        <dbReference type="ARBA" id="ARBA00023012"/>
    </source>
</evidence>
<keyword evidence="4" id="KW-0808">Transferase</keyword>
<dbReference type="EC" id="2.7.13.3" evidence="2"/>
<organism evidence="10 11">
    <name type="scientific">Candidatus Lucifugimonas marina</name>
    <dbReference type="NCBI Taxonomy" id="3038979"/>
    <lineage>
        <taxon>Bacteria</taxon>
        <taxon>Bacillati</taxon>
        <taxon>Chloroflexota</taxon>
        <taxon>Dehalococcoidia</taxon>
        <taxon>SAR202 cluster</taxon>
        <taxon>Candidatus Lucifugimonadales</taxon>
        <taxon>Candidatus Lucifugimonadaceae</taxon>
        <taxon>Candidatus Lucifugimonas</taxon>
    </lineage>
</organism>
<dbReference type="Proteomes" id="UP001219901">
    <property type="component" value="Chromosome"/>
</dbReference>
<keyword evidence="6" id="KW-0902">Two-component regulatory system</keyword>
<reference evidence="11" key="3">
    <citation type="submission" date="2023-06" db="EMBL/GenBank/DDBJ databases">
        <title>Pangenomics reveal diversification of enzyme families and niche specialization in globally abundant SAR202 bacteria.</title>
        <authorList>
            <person name="Saw J.H.W."/>
        </authorList>
    </citation>
    <scope>NUCLEOTIDE SEQUENCE [LARGE SCALE GENOMIC DNA]</scope>
    <source>
        <strain evidence="11">JH1073</strain>
    </source>
</reference>
<dbReference type="InterPro" id="IPR036890">
    <property type="entry name" value="HATPase_C_sf"/>
</dbReference>
<dbReference type="Proteomes" id="UP001321249">
    <property type="component" value="Unassembled WGS sequence"/>
</dbReference>
<feature type="transmembrane region" description="Helical" evidence="7">
    <location>
        <begin position="191"/>
        <end position="213"/>
    </location>
</feature>
<dbReference type="PANTHER" id="PTHR43711">
    <property type="entry name" value="TWO-COMPONENT HISTIDINE KINASE"/>
    <property type="match status" value="1"/>
</dbReference>
<keyword evidence="7" id="KW-0472">Membrane</keyword>
<dbReference type="InterPro" id="IPR036097">
    <property type="entry name" value="HisK_dim/P_sf"/>
</dbReference>
<dbReference type="SUPFAM" id="SSF47384">
    <property type="entry name" value="Homodimeric domain of signal transducing histidine kinase"/>
    <property type="match status" value="1"/>
</dbReference>
<protein>
    <recommendedName>
        <fullName evidence="2">histidine kinase</fullName>
        <ecNumber evidence="2">2.7.13.3</ecNumber>
    </recommendedName>
</protein>
<evidence type="ECO:0000313" key="11">
    <source>
        <dbReference type="Proteomes" id="UP001219901"/>
    </source>
</evidence>
<evidence type="ECO:0000313" key="10">
    <source>
        <dbReference type="EMBL" id="WFG38767.1"/>
    </source>
</evidence>
<evidence type="ECO:0000256" key="3">
    <source>
        <dbReference type="ARBA" id="ARBA00022553"/>
    </source>
</evidence>
<dbReference type="Gene3D" id="3.30.565.10">
    <property type="entry name" value="Histidine kinase-like ATPase, C-terminal domain"/>
    <property type="match status" value="1"/>
</dbReference>
<dbReference type="Pfam" id="PF02518">
    <property type="entry name" value="HATPase_c"/>
    <property type="match status" value="1"/>
</dbReference>
<comment type="catalytic activity">
    <reaction evidence="1">
        <text>ATP + protein L-histidine = ADP + protein N-phospho-L-histidine.</text>
        <dbReference type="EC" id="2.7.13.3"/>
    </reaction>
</comment>
<dbReference type="SMART" id="SM00387">
    <property type="entry name" value="HATPase_c"/>
    <property type="match status" value="1"/>
</dbReference>
<evidence type="ECO:0000313" key="12">
    <source>
        <dbReference type="Proteomes" id="UP001321249"/>
    </source>
</evidence>
<keyword evidence="7" id="KW-1133">Transmembrane helix</keyword>
<dbReference type="InterPro" id="IPR005467">
    <property type="entry name" value="His_kinase_dom"/>
</dbReference>
<dbReference type="Gene3D" id="1.10.287.130">
    <property type="match status" value="1"/>
</dbReference>
<dbReference type="GO" id="GO:0000155">
    <property type="term" value="F:phosphorelay sensor kinase activity"/>
    <property type="evidence" value="ECO:0007669"/>
    <property type="project" value="InterPro"/>
</dbReference>
<dbReference type="AlphaFoldDB" id="A0AAJ6CSV2"/>
<dbReference type="SMART" id="SM00388">
    <property type="entry name" value="HisKA"/>
    <property type="match status" value="1"/>
</dbReference>
<dbReference type="RefSeq" id="WP_342826894.1">
    <property type="nucleotide sequence ID" value="NZ_CP046146.1"/>
</dbReference>
<dbReference type="Pfam" id="PF00512">
    <property type="entry name" value="HisKA"/>
    <property type="match status" value="1"/>
</dbReference>
<keyword evidence="11" id="KW-1185">Reference proteome</keyword>
<reference evidence="11 12" key="1">
    <citation type="submission" date="2019-11" db="EMBL/GenBank/DDBJ databases">
        <authorList>
            <person name="Cho J.-C."/>
        </authorList>
    </citation>
    <scope>NUCLEOTIDE SEQUENCE [LARGE SCALE GENOMIC DNA]</scope>
    <source>
        <strain evidence="10 11">JH1073</strain>
        <strain evidence="9 12">JH702</strain>
    </source>
</reference>
<dbReference type="SUPFAM" id="SSF55874">
    <property type="entry name" value="ATPase domain of HSP90 chaperone/DNA topoisomerase II/histidine kinase"/>
    <property type="match status" value="1"/>
</dbReference>
<proteinExistence type="predicted"/>
<dbReference type="CDD" id="cd00082">
    <property type="entry name" value="HisKA"/>
    <property type="match status" value="1"/>
</dbReference>
<evidence type="ECO:0000259" key="8">
    <source>
        <dbReference type="PROSITE" id="PS50109"/>
    </source>
</evidence>
<evidence type="ECO:0000313" key="9">
    <source>
        <dbReference type="EMBL" id="MDG0867945.1"/>
    </source>
</evidence>
<dbReference type="InterPro" id="IPR003594">
    <property type="entry name" value="HATPase_dom"/>
</dbReference>
<evidence type="ECO:0000256" key="2">
    <source>
        <dbReference type="ARBA" id="ARBA00012438"/>
    </source>
</evidence>
<evidence type="ECO:0000256" key="5">
    <source>
        <dbReference type="ARBA" id="ARBA00022777"/>
    </source>
</evidence>
<feature type="domain" description="Histidine kinase" evidence="8">
    <location>
        <begin position="255"/>
        <end position="474"/>
    </location>
</feature>
<keyword evidence="3" id="KW-0597">Phosphoprotein</keyword>
<reference evidence="10" key="2">
    <citation type="journal article" date="2023" name="Nat. Commun.">
        <title>Cultivation of marine bacteria of the SAR202 clade.</title>
        <authorList>
            <person name="Lim Y."/>
            <person name="Seo J.H."/>
            <person name="Giovannoni S.J."/>
            <person name="Kang I."/>
            <person name="Cho J.C."/>
        </authorList>
    </citation>
    <scope>NUCLEOTIDE SEQUENCE</scope>
    <source>
        <strain evidence="10">JH1073</strain>
    </source>
</reference>
<dbReference type="InterPro" id="IPR050736">
    <property type="entry name" value="Sensor_HK_Regulatory"/>
</dbReference>
<evidence type="ECO:0000256" key="1">
    <source>
        <dbReference type="ARBA" id="ARBA00000085"/>
    </source>
</evidence>
<dbReference type="PRINTS" id="PR00344">
    <property type="entry name" value="BCTRLSENSOR"/>
</dbReference>
<dbReference type="FunFam" id="3.30.565.10:FF:000006">
    <property type="entry name" value="Sensor histidine kinase WalK"/>
    <property type="match status" value="1"/>
</dbReference>
<evidence type="ECO:0000256" key="7">
    <source>
        <dbReference type="SAM" id="Phobius"/>
    </source>
</evidence>
<dbReference type="EMBL" id="CP046147">
    <property type="protein sequence ID" value="WFG38767.1"/>
    <property type="molecule type" value="Genomic_DNA"/>
</dbReference>
<dbReference type="InterPro" id="IPR004358">
    <property type="entry name" value="Sig_transdc_His_kin-like_C"/>
</dbReference>
<name>A0AAJ6CSV2_9CHLR</name>
<dbReference type="PANTHER" id="PTHR43711:SF31">
    <property type="entry name" value="HISTIDINE KINASE"/>
    <property type="match status" value="1"/>
</dbReference>
<dbReference type="PROSITE" id="PS50109">
    <property type="entry name" value="HIS_KIN"/>
    <property type="match status" value="1"/>
</dbReference>
<accession>A0AAJ6CSV2</accession>
<dbReference type="InterPro" id="IPR003661">
    <property type="entry name" value="HisK_dim/P_dom"/>
</dbReference>
<dbReference type="EMBL" id="WMBE01000005">
    <property type="protein sequence ID" value="MDG0867945.1"/>
    <property type="molecule type" value="Genomic_DNA"/>
</dbReference>
<sequence length="487" mass="53614">MSKYRLTTLFVVISVITLGSAALALNTLATRTAERNLVELSTEQSMRDASIIAGLVNQLLVDHGVDSNSEPAALAGSVSIESQKLLDSLRVIDISLYDDAGKTIWSTSADLIVERTVPDSALESTSDGIIASNLNQIEIFENSDTPTSIDVVETYLPLLASSGEQVVGVIGITRDVTTTLTHQISETRSSLSLFTMLSLVAVFLILLVFIFLADVKIFRANNEKVHYERELHDRLLVDSLELRRIGQLKDRFLSSVTHELMTPLTSISAFTGILLRNRDNNLTKRNLDQLEVMKRNSAQLKDLLGNLLELSAMNDASYQLSYSRFNLRQILDEVTEAFMPAILKKDLIIELEDENADGIVEADDARIRQVISNVLSNSIRYSPAHTEIKVSAWITDLMFTITISDNGIGISQRDQDELFTLFFRADNESTRSVAGTGIGLVTAKQIVELHGGELTLDSTENVGTTVNVSMPRFRTRMSGEIGASRAA</sequence>
<gene>
    <name evidence="9" type="ORF">GKO46_12820</name>
    <name evidence="10" type="ORF">GKO48_03800</name>
</gene>
<evidence type="ECO:0000256" key="4">
    <source>
        <dbReference type="ARBA" id="ARBA00022679"/>
    </source>
</evidence>